<dbReference type="EMBL" id="KN050675">
    <property type="protein sequence ID" value="KFL96717.1"/>
    <property type="molecule type" value="Genomic_DNA"/>
</dbReference>
<protein>
    <submittedName>
        <fullName evidence="1">Phage transcriptional regulator, ArpU family</fullName>
    </submittedName>
</protein>
<organism evidence="1 2">
    <name type="scientific">Lactobacillus gasseri SV-16A-US</name>
    <dbReference type="NCBI Taxonomy" id="575604"/>
    <lineage>
        <taxon>Bacteria</taxon>
        <taxon>Bacillati</taxon>
        <taxon>Bacillota</taxon>
        <taxon>Bacilli</taxon>
        <taxon>Lactobacillales</taxon>
        <taxon>Lactobacillaceae</taxon>
        <taxon>Lactobacillus</taxon>
    </lineage>
</organism>
<gene>
    <name evidence="1" type="ORF">HMPREF5175_01194</name>
</gene>
<name>A0AB34NZ26_LACGS</name>
<accession>A0AB34NZ26</accession>
<dbReference type="AlphaFoldDB" id="A0AB34NZ26"/>
<dbReference type="InterPro" id="IPR006524">
    <property type="entry name" value="ArpU-like"/>
</dbReference>
<proteinExistence type="predicted"/>
<sequence>MLVHPFKNRQFIVIYERLNKGELLGMLELNEPATIKNTRKFFEKDLERYETVCAGRYSVQGLNFENIKVNSSNNTSAVMNRYNQIITYSQRLACLKPAIDNCTNEPNKPYKRVLELRYLKHISAWNVANNIGYSHTQYGVILNRAFLQFADVYLLEQLKQGVKDILDLHVYHGVTNCYTMLET</sequence>
<evidence type="ECO:0000313" key="2">
    <source>
        <dbReference type="Proteomes" id="UP000030761"/>
    </source>
</evidence>
<evidence type="ECO:0000313" key="1">
    <source>
        <dbReference type="EMBL" id="KFL96717.1"/>
    </source>
</evidence>
<dbReference type="NCBIfam" id="TIGR01637">
    <property type="entry name" value="phage_arpU"/>
    <property type="match status" value="1"/>
</dbReference>
<reference evidence="1 2" key="1">
    <citation type="submission" date="2010-03" db="EMBL/GenBank/DDBJ databases">
        <title>The Genome Sequence of Lactobacillus gasseri strain SV-16A-US.</title>
        <authorList>
            <consortium name="The Broad Institute Genome Sequencing Platform"/>
            <person name="Ward D."/>
            <person name="Earl A."/>
            <person name="Feldgarden M."/>
            <person name="Gevers D."/>
            <person name="Young S.K."/>
            <person name="Zeng Q."/>
            <person name="Koehrsen M."/>
            <person name="Alvarado L."/>
            <person name="Berlin A."/>
            <person name="Bochicchio J."/>
            <person name="Borenstein D."/>
            <person name="Chapman S.B."/>
            <person name="Chen Z."/>
            <person name="Engels R."/>
            <person name="Freedman E."/>
            <person name="Gellesch M."/>
            <person name="Goldberg J."/>
            <person name="Griggs A."/>
            <person name="Gujja S."/>
            <person name="Heilman E."/>
            <person name="Heiman D."/>
            <person name="Hepburn T."/>
            <person name="Howarth C."/>
            <person name="Jen D."/>
            <person name="Larson L."/>
            <person name="Mehta T."/>
            <person name="Park D."/>
            <person name="Pearson M."/>
            <person name="Roberts A."/>
            <person name="Saif S."/>
            <person name="Shea T."/>
            <person name="Shenoy N."/>
            <person name="Sisk P."/>
            <person name="Stolte C."/>
            <person name="Sykes S."/>
            <person name="Thomson T."/>
            <person name="Walk T."/>
            <person name="White J."/>
            <person name="Yandava C."/>
            <person name="Liu Y."/>
            <person name="Xu Q."/>
            <person name="Haas B."/>
            <person name="Nusbaum C."/>
            <person name="Birren B."/>
        </authorList>
    </citation>
    <scope>NUCLEOTIDE SEQUENCE [LARGE SCALE GENOMIC DNA]</scope>
    <source>
        <strain evidence="1 2">SV-16A-US</strain>
    </source>
</reference>
<dbReference type="Proteomes" id="UP000030761">
    <property type="component" value="Unassembled WGS sequence"/>
</dbReference>